<comment type="caution">
    <text evidence="2">The sequence shown here is derived from an EMBL/GenBank/DDBJ whole genome shotgun (WGS) entry which is preliminary data.</text>
</comment>
<dbReference type="EMBL" id="JAETWB010000001">
    <property type="protein sequence ID" value="MBL6076548.1"/>
    <property type="molecule type" value="Genomic_DNA"/>
</dbReference>
<sequence>MFYLVELLLFLAPLGGFLLWRRLNPGQAVPTGLVWALAIAILCGIGGAVWYGLSVSIAPGTVYVPAQLGPDGQVVPHRVEPRR</sequence>
<protein>
    <submittedName>
        <fullName evidence="2">Uncharacterized protein</fullName>
    </submittedName>
</protein>
<feature type="transmembrane region" description="Helical" evidence="1">
    <location>
        <begin position="32"/>
        <end position="53"/>
    </location>
</feature>
<name>A0ABS1TVS9_9PROT</name>
<evidence type="ECO:0000313" key="3">
    <source>
        <dbReference type="Proteomes" id="UP000660885"/>
    </source>
</evidence>
<organism evidence="2 3">
    <name type="scientific">Belnapia arida</name>
    <dbReference type="NCBI Taxonomy" id="2804533"/>
    <lineage>
        <taxon>Bacteria</taxon>
        <taxon>Pseudomonadati</taxon>
        <taxon>Pseudomonadota</taxon>
        <taxon>Alphaproteobacteria</taxon>
        <taxon>Acetobacterales</taxon>
        <taxon>Roseomonadaceae</taxon>
        <taxon>Belnapia</taxon>
    </lineage>
</organism>
<proteinExistence type="predicted"/>
<keyword evidence="1" id="KW-0472">Membrane</keyword>
<dbReference type="RefSeq" id="WP_202829734.1">
    <property type="nucleotide sequence ID" value="NZ_JAETWB010000001.1"/>
</dbReference>
<evidence type="ECO:0000256" key="1">
    <source>
        <dbReference type="SAM" id="Phobius"/>
    </source>
</evidence>
<dbReference type="Proteomes" id="UP000660885">
    <property type="component" value="Unassembled WGS sequence"/>
</dbReference>
<keyword evidence="1" id="KW-1133">Transmembrane helix</keyword>
<reference evidence="2 3" key="1">
    <citation type="submission" date="2021-01" db="EMBL/GenBank/DDBJ databases">
        <title>Belnapia mucosa sp. nov. and Belnapia arida sp. nov., isolated from the Tabernas Desert (Almeria, Spain).</title>
        <authorList>
            <person name="Molina-Menor E."/>
            <person name="Vidal-Verdu A."/>
            <person name="Calonge A."/>
            <person name="Satari L."/>
            <person name="Pereto J."/>
            <person name="Porcar M."/>
        </authorList>
    </citation>
    <scope>NUCLEOTIDE SEQUENCE [LARGE SCALE GENOMIC DNA]</scope>
    <source>
        <strain evidence="2 3">T18</strain>
    </source>
</reference>
<keyword evidence="1" id="KW-0812">Transmembrane</keyword>
<accession>A0ABS1TVS9</accession>
<gene>
    <name evidence="2" type="ORF">JMJ56_00940</name>
</gene>
<evidence type="ECO:0000313" key="2">
    <source>
        <dbReference type="EMBL" id="MBL6076548.1"/>
    </source>
</evidence>
<keyword evidence="3" id="KW-1185">Reference proteome</keyword>